<evidence type="ECO:0000256" key="2">
    <source>
        <dbReference type="SAM" id="SignalP"/>
    </source>
</evidence>
<keyword evidence="1" id="KW-0812">Transmembrane</keyword>
<feature type="signal peptide" evidence="2">
    <location>
        <begin position="1"/>
        <end position="20"/>
    </location>
</feature>
<reference evidence="3 4" key="1">
    <citation type="journal article" date="2012" name="Genome Biol.">
        <title>Sequencing three crocodilian genomes to illuminate the evolution of archosaurs and amniotes.</title>
        <authorList>
            <person name="St John J.A."/>
            <person name="Braun E.L."/>
            <person name="Isberg S.R."/>
            <person name="Miles L.G."/>
            <person name="Chong A.Y."/>
            <person name="Gongora J."/>
            <person name="Dalzell P."/>
            <person name="Moran C."/>
            <person name="Bed'hom B."/>
            <person name="Abzhanov A."/>
            <person name="Burgess S.C."/>
            <person name="Cooksey A.M."/>
            <person name="Castoe T.A."/>
            <person name="Crawford N.G."/>
            <person name="Densmore L.D."/>
            <person name="Drew J.C."/>
            <person name="Edwards S.V."/>
            <person name="Faircloth B.C."/>
            <person name="Fujita M.K."/>
            <person name="Greenwold M.J."/>
            <person name="Hoffmann F.G."/>
            <person name="Howard J.M."/>
            <person name="Iguchi T."/>
            <person name="Janes D.E."/>
            <person name="Khan S.Y."/>
            <person name="Kohno S."/>
            <person name="de Koning A.J."/>
            <person name="Lance S.L."/>
            <person name="McCarthy F.M."/>
            <person name="McCormack J.E."/>
            <person name="Merchant M.E."/>
            <person name="Peterson D.G."/>
            <person name="Pollock D.D."/>
            <person name="Pourmand N."/>
            <person name="Raney B.J."/>
            <person name="Roessler K.A."/>
            <person name="Sanford J.R."/>
            <person name="Sawyer R.H."/>
            <person name="Schmidt C.J."/>
            <person name="Triplett E.W."/>
            <person name="Tuberville T.D."/>
            <person name="Venegas-Anaya M."/>
            <person name="Howard J.T."/>
            <person name="Jarvis E.D."/>
            <person name="Guillette L.J.Jr."/>
            <person name="Glenn T.C."/>
            <person name="Green R.E."/>
            <person name="Ray D.A."/>
        </authorList>
    </citation>
    <scope>NUCLEOTIDE SEQUENCE [LARGE SCALE GENOMIC DNA]</scope>
    <source>
        <strain evidence="3">KSC_2009_1</strain>
    </source>
</reference>
<feature type="chain" id="PRO_5007585169" evidence="2">
    <location>
        <begin position="21"/>
        <end position="144"/>
    </location>
</feature>
<dbReference type="AlphaFoldDB" id="A0A151MGL2"/>
<gene>
    <name evidence="3" type="ORF">Y1Q_0002270</name>
</gene>
<name>A0A151MGL2_ALLMI</name>
<proteinExistence type="predicted"/>
<organism evidence="3 4">
    <name type="scientific">Alligator mississippiensis</name>
    <name type="common">American alligator</name>
    <dbReference type="NCBI Taxonomy" id="8496"/>
    <lineage>
        <taxon>Eukaryota</taxon>
        <taxon>Metazoa</taxon>
        <taxon>Chordata</taxon>
        <taxon>Craniata</taxon>
        <taxon>Vertebrata</taxon>
        <taxon>Euteleostomi</taxon>
        <taxon>Archelosauria</taxon>
        <taxon>Archosauria</taxon>
        <taxon>Crocodylia</taxon>
        <taxon>Alligatoridae</taxon>
        <taxon>Alligatorinae</taxon>
        <taxon>Alligator</taxon>
    </lineage>
</organism>
<dbReference type="EMBL" id="AKHW03006178">
    <property type="protein sequence ID" value="KYO23633.1"/>
    <property type="molecule type" value="Genomic_DNA"/>
</dbReference>
<evidence type="ECO:0000313" key="4">
    <source>
        <dbReference type="Proteomes" id="UP000050525"/>
    </source>
</evidence>
<evidence type="ECO:0000313" key="3">
    <source>
        <dbReference type="EMBL" id="KYO23633.1"/>
    </source>
</evidence>
<dbReference type="Proteomes" id="UP000050525">
    <property type="component" value="Unassembled WGS sequence"/>
</dbReference>
<evidence type="ECO:0000256" key="1">
    <source>
        <dbReference type="SAM" id="Phobius"/>
    </source>
</evidence>
<feature type="transmembrane region" description="Helical" evidence="1">
    <location>
        <begin position="91"/>
        <end position="110"/>
    </location>
</feature>
<accession>A0A151MGL2</accession>
<comment type="caution">
    <text evidence="3">The sequence shown here is derived from an EMBL/GenBank/DDBJ whole genome shotgun (WGS) entry which is preliminary data.</text>
</comment>
<sequence length="144" mass="16003">MKSKALILQMFATLLHFTQAVHTQNFNLWVQSTFLLVSKARKEPVISKPGKGNIGKRVSHRPEKLDLAGRPGGIIAAQGISVCSSFCYLTMAHTFIFMLTSMWISCYNLFFMRIPLHAHADPVGSSIRDHHGTQGQCSSAEDQL</sequence>
<keyword evidence="1" id="KW-1133">Transmembrane helix</keyword>
<protein>
    <submittedName>
        <fullName evidence="3">Uncharacterized protein</fullName>
    </submittedName>
</protein>
<keyword evidence="4" id="KW-1185">Reference proteome</keyword>
<keyword evidence="1" id="KW-0472">Membrane</keyword>
<keyword evidence="2" id="KW-0732">Signal</keyword>